<dbReference type="Proteomes" id="UP000007110">
    <property type="component" value="Unassembled WGS sequence"/>
</dbReference>
<dbReference type="InterPro" id="IPR036188">
    <property type="entry name" value="FAD/NAD-bd_sf"/>
</dbReference>
<organism evidence="7 8">
    <name type="scientific">Strongylocentrotus purpuratus</name>
    <name type="common">Purple sea urchin</name>
    <dbReference type="NCBI Taxonomy" id="7668"/>
    <lineage>
        <taxon>Eukaryota</taxon>
        <taxon>Metazoa</taxon>
        <taxon>Echinodermata</taxon>
        <taxon>Eleutherozoa</taxon>
        <taxon>Echinozoa</taxon>
        <taxon>Echinoidea</taxon>
        <taxon>Euechinoidea</taxon>
        <taxon>Echinacea</taxon>
        <taxon>Camarodonta</taxon>
        <taxon>Echinidea</taxon>
        <taxon>Strongylocentrotidae</taxon>
        <taxon>Strongylocentrotus</taxon>
    </lineage>
</organism>
<dbReference type="InParanoid" id="A0A7M7LP30"/>
<dbReference type="PANTHER" id="PTHR10961">
    <property type="entry name" value="PEROXISOMAL SARCOSINE OXIDASE"/>
    <property type="match status" value="1"/>
</dbReference>
<evidence type="ECO:0000313" key="8">
    <source>
        <dbReference type="Proteomes" id="UP000007110"/>
    </source>
</evidence>
<evidence type="ECO:0000256" key="4">
    <source>
        <dbReference type="ARBA" id="ARBA00022827"/>
    </source>
</evidence>
<keyword evidence="8" id="KW-1185">Reference proteome</keyword>
<comment type="cofactor">
    <cofactor evidence="1">
        <name>FAD</name>
        <dbReference type="ChEBI" id="CHEBI:57692"/>
    </cofactor>
</comment>
<dbReference type="RefSeq" id="XP_003724264.3">
    <property type="nucleotide sequence ID" value="XM_003724216.3"/>
</dbReference>
<sequence>MDATVQYDVCIVGAGLVGSAAARWLSNYPGIKVCLVGPLEPTKEEMNDKSRTIFGSHYDEARIVSEVCSWRRDTTWPVVTRRSIDRFRDLERESGINFYHEVGCVFKAPKEVVTKVFKSLPPGTPATSYRPKGIQNVLPYLKSDDFHSLHESAKGGYMNPRNYILANKTIAQRNGCDIVNEVVCDVDERRQPGADAYVLLTIKRSRAVITARKVLLCTGGFINFERLLPKPALEIDIDPLTEMAVLIELSREDAERMSKMPSILVFIPGAKDPRNSYILPPVKYPDGKYYLKVGHDYDLNRPMRSKEEVASWYRAKGQNRLEDFKSIYLRIYQSVTGFHPKSLKTITCITTETPTGQYYCDLITPTIGVAAGGNGGGAMVADEIGRTAAKMILKGAWDSDLPQDEFRVRWRTREGVTKSQL</sequence>
<dbReference type="AlphaFoldDB" id="A0A7M7LP30"/>
<reference evidence="8" key="1">
    <citation type="submission" date="2015-02" db="EMBL/GenBank/DDBJ databases">
        <title>Genome sequencing for Strongylocentrotus purpuratus.</title>
        <authorList>
            <person name="Murali S."/>
            <person name="Liu Y."/>
            <person name="Vee V."/>
            <person name="English A."/>
            <person name="Wang M."/>
            <person name="Skinner E."/>
            <person name="Han Y."/>
            <person name="Muzny D.M."/>
            <person name="Worley K.C."/>
            <person name="Gibbs R.A."/>
        </authorList>
    </citation>
    <scope>NUCLEOTIDE SEQUENCE</scope>
</reference>
<dbReference type="PANTHER" id="PTHR10961:SF10">
    <property type="entry name" value="FAD DEPENDENT OXIDOREDUCTASE DOMAIN-CONTAINING PROTEIN"/>
    <property type="match status" value="1"/>
</dbReference>
<keyword evidence="5" id="KW-0560">Oxidoreductase</keyword>
<reference evidence="7" key="2">
    <citation type="submission" date="2021-01" db="UniProtKB">
        <authorList>
            <consortium name="EnsemblMetazoa"/>
        </authorList>
    </citation>
    <scope>IDENTIFICATION</scope>
</reference>
<dbReference type="EnsemblMetazoa" id="XM_003724216">
    <property type="protein sequence ID" value="XP_003724264"/>
    <property type="gene ID" value="LOC100889440"/>
</dbReference>
<dbReference type="SUPFAM" id="SSF51905">
    <property type="entry name" value="FAD/NAD(P)-binding domain"/>
    <property type="match status" value="1"/>
</dbReference>
<proteinExistence type="inferred from homology"/>
<feature type="domain" description="FAD dependent oxidoreductase" evidence="6">
    <location>
        <begin position="8"/>
        <end position="390"/>
    </location>
</feature>
<dbReference type="GeneID" id="100889440"/>
<protein>
    <recommendedName>
        <fullName evidence="6">FAD dependent oxidoreductase domain-containing protein</fullName>
    </recommendedName>
</protein>
<dbReference type="OMA" id="INPRKMV"/>
<dbReference type="InterPro" id="IPR045170">
    <property type="entry name" value="MTOX"/>
</dbReference>
<accession>A0A7M7LP30</accession>
<dbReference type="InterPro" id="IPR006076">
    <property type="entry name" value="FAD-dep_OxRdtase"/>
</dbReference>
<keyword evidence="3" id="KW-0285">Flavoprotein</keyword>
<dbReference type="Gene3D" id="3.30.9.10">
    <property type="entry name" value="D-Amino Acid Oxidase, subunit A, domain 2"/>
    <property type="match status" value="1"/>
</dbReference>
<evidence type="ECO:0000256" key="3">
    <source>
        <dbReference type="ARBA" id="ARBA00022630"/>
    </source>
</evidence>
<dbReference type="OrthoDB" id="6436328at2759"/>
<dbReference type="Gene3D" id="3.50.50.60">
    <property type="entry name" value="FAD/NAD(P)-binding domain"/>
    <property type="match status" value="1"/>
</dbReference>
<dbReference type="GO" id="GO:0050660">
    <property type="term" value="F:flavin adenine dinucleotide binding"/>
    <property type="evidence" value="ECO:0007669"/>
    <property type="project" value="InterPro"/>
</dbReference>
<comment type="similarity">
    <text evidence="2">Belongs to the MSOX/MTOX family.</text>
</comment>
<dbReference type="Pfam" id="PF01266">
    <property type="entry name" value="DAO"/>
    <property type="match status" value="1"/>
</dbReference>
<evidence type="ECO:0000256" key="1">
    <source>
        <dbReference type="ARBA" id="ARBA00001974"/>
    </source>
</evidence>
<keyword evidence="4" id="KW-0274">FAD</keyword>
<dbReference type="GO" id="GO:0008115">
    <property type="term" value="F:sarcosine oxidase activity"/>
    <property type="evidence" value="ECO:0000318"/>
    <property type="project" value="GO_Central"/>
</dbReference>
<dbReference type="KEGG" id="spu:100889440"/>
<name>A0A7M7LP30_STRPU</name>
<evidence type="ECO:0000259" key="6">
    <source>
        <dbReference type="Pfam" id="PF01266"/>
    </source>
</evidence>
<evidence type="ECO:0000256" key="2">
    <source>
        <dbReference type="ARBA" id="ARBA00010989"/>
    </source>
</evidence>
<evidence type="ECO:0000256" key="5">
    <source>
        <dbReference type="ARBA" id="ARBA00023002"/>
    </source>
</evidence>
<evidence type="ECO:0000313" key="7">
    <source>
        <dbReference type="EnsemblMetazoa" id="XP_003724264"/>
    </source>
</evidence>